<protein>
    <submittedName>
        <fullName evidence="1">38913_t:CDS:1</fullName>
    </submittedName>
</protein>
<organism evidence="1 2">
    <name type="scientific">Gigaspora margarita</name>
    <dbReference type="NCBI Taxonomy" id="4874"/>
    <lineage>
        <taxon>Eukaryota</taxon>
        <taxon>Fungi</taxon>
        <taxon>Fungi incertae sedis</taxon>
        <taxon>Mucoromycota</taxon>
        <taxon>Glomeromycotina</taxon>
        <taxon>Glomeromycetes</taxon>
        <taxon>Diversisporales</taxon>
        <taxon>Gigasporaceae</taxon>
        <taxon>Gigaspora</taxon>
    </lineage>
</organism>
<reference evidence="1 2" key="1">
    <citation type="submission" date="2021-06" db="EMBL/GenBank/DDBJ databases">
        <authorList>
            <person name="Kallberg Y."/>
            <person name="Tangrot J."/>
            <person name="Rosling A."/>
        </authorList>
    </citation>
    <scope>NUCLEOTIDE SEQUENCE [LARGE SCALE GENOMIC DNA]</scope>
    <source>
        <strain evidence="1 2">120-4 pot B 10/14</strain>
    </source>
</reference>
<evidence type="ECO:0000313" key="2">
    <source>
        <dbReference type="Proteomes" id="UP000789901"/>
    </source>
</evidence>
<name>A0ABN7WXV8_GIGMA</name>
<dbReference type="Proteomes" id="UP000789901">
    <property type="component" value="Unassembled WGS sequence"/>
</dbReference>
<proteinExistence type="predicted"/>
<comment type="caution">
    <text evidence="1">The sequence shown here is derived from an EMBL/GenBank/DDBJ whole genome shotgun (WGS) entry which is preliminary data.</text>
</comment>
<gene>
    <name evidence="1" type="ORF">GMARGA_LOCUS36518</name>
</gene>
<sequence>SSVSEVMRWKCLPEVSKCYKLLFEKTREEAFWCIAIARFALSEESTPIFTNTYYAFALSHDFEKGIHHTNQQTIADDETRILRILSQSSHEALTETESQSAYQSTSMLLSQEDDQLFGLTNCLIS</sequence>
<accession>A0ABN7WXV8</accession>
<evidence type="ECO:0000313" key="1">
    <source>
        <dbReference type="EMBL" id="CAG8843394.1"/>
    </source>
</evidence>
<keyword evidence="2" id="KW-1185">Reference proteome</keyword>
<dbReference type="EMBL" id="CAJVQB010072277">
    <property type="protein sequence ID" value="CAG8843394.1"/>
    <property type="molecule type" value="Genomic_DNA"/>
</dbReference>
<feature type="non-terminal residue" evidence="1">
    <location>
        <position position="1"/>
    </location>
</feature>
<feature type="non-terminal residue" evidence="1">
    <location>
        <position position="125"/>
    </location>
</feature>